<proteinExistence type="predicted"/>
<keyword evidence="3" id="KW-1185">Reference proteome</keyword>
<organism evidence="2 3">
    <name type="scientific">Eimeria necatrix</name>
    <dbReference type="NCBI Taxonomy" id="51315"/>
    <lineage>
        <taxon>Eukaryota</taxon>
        <taxon>Sar</taxon>
        <taxon>Alveolata</taxon>
        <taxon>Apicomplexa</taxon>
        <taxon>Conoidasida</taxon>
        <taxon>Coccidia</taxon>
        <taxon>Eucoccidiorida</taxon>
        <taxon>Eimeriorina</taxon>
        <taxon>Eimeriidae</taxon>
        <taxon>Eimeria</taxon>
    </lineage>
</organism>
<evidence type="ECO:0000259" key="1">
    <source>
        <dbReference type="Pfam" id="PF03446"/>
    </source>
</evidence>
<protein>
    <submittedName>
        <fullName evidence="2">6-phosphogluconate dehydrogenase, putative</fullName>
    </submittedName>
</protein>
<accession>U6MWS0</accession>
<evidence type="ECO:0000313" key="2">
    <source>
        <dbReference type="EMBL" id="CDJ68692.1"/>
    </source>
</evidence>
<dbReference type="PRINTS" id="PR00076">
    <property type="entry name" value="6PGDHDRGNASE"/>
</dbReference>
<dbReference type="AlphaFoldDB" id="U6MWS0"/>
<dbReference type="InterPro" id="IPR006183">
    <property type="entry name" value="Pgluconate_DH"/>
</dbReference>
<dbReference type="Pfam" id="PF03446">
    <property type="entry name" value="NAD_binding_2"/>
    <property type="match status" value="1"/>
</dbReference>
<dbReference type="Proteomes" id="UP000030754">
    <property type="component" value="Unassembled WGS sequence"/>
</dbReference>
<dbReference type="PANTHER" id="PTHR11811">
    <property type="entry name" value="6-PHOSPHOGLUCONATE DEHYDROGENASE"/>
    <property type="match status" value="1"/>
</dbReference>
<dbReference type="RefSeq" id="XP_013437159.1">
    <property type="nucleotide sequence ID" value="XM_013581705.1"/>
</dbReference>
<dbReference type="GeneID" id="25475831"/>
<dbReference type="EMBL" id="HG725586">
    <property type="protein sequence ID" value="CDJ68692.1"/>
    <property type="molecule type" value="Genomic_DNA"/>
</dbReference>
<name>U6MWS0_9EIME</name>
<sequence length="81" mass="8806">MACELGVYGLAVMGVNLALNAASKGFRVCVGNRTPSKVDAALQMAETQGLREKFVGAKDTKEFVENIKRPRKIIMMVQASF</sequence>
<dbReference type="GO" id="GO:0050661">
    <property type="term" value="F:NADP binding"/>
    <property type="evidence" value="ECO:0007669"/>
    <property type="project" value="InterPro"/>
</dbReference>
<dbReference type="GO" id="GO:0004616">
    <property type="term" value="F:phosphogluconate dehydrogenase (decarboxylating) activity"/>
    <property type="evidence" value="ECO:0007669"/>
    <property type="project" value="InterPro"/>
</dbReference>
<feature type="domain" description="6-phosphogluconate dehydrogenase NADP-binding" evidence="1">
    <location>
        <begin position="5"/>
        <end position="79"/>
    </location>
</feature>
<reference evidence="2" key="1">
    <citation type="submission" date="2013-10" db="EMBL/GenBank/DDBJ databases">
        <title>Genomic analysis of the causative agents of coccidiosis in chickens.</title>
        <authorList>
            <person name="Reid A.J."/>
            <person name="Blake D."/>
            <person name="Billington K."/>
            <person name="Browne H."/>
            <person name="Dunn M."/>
            <person name="Hung S."/>
            <person name="Kawahara F."/>
            <person name="Miranda-Saavedra D."/>
            <person name="Mourier T."/>
            <person name="Nagra H."/>
            <person name="Otto T.D."/>
            <person name="Rawlings N."/>
            <person name="Sanchez A."/>
            <person name="Sanders M."/>
            <person name="Subramaniam C."/>
            <person name="Tay Y."/>
            <person name="Dear P."/>
            <person name="Doerig C."/>
            <person name="Gruber A."/>
            <person name="Parkinson J."/>
            <person name="Shirley M."/>
            <person name="Wan K.L."/>
            <person name="Berriman M."/>
            <person name="Tomley F."/>
            <person name="Pain A."/>
        </authorList>
    </citation>
    <scope>NUCLEOTIDE SEQUENCE [LARGE SCALE GENOMIC DNA]</scope>
    <source>
        <strain evidence="2">Houghton</strain>
    </source>
</reference>
<dbReference type="OrthoDB" id="434986at2759"/>
<dbReference type="VEuPathDB" id="ToxoDB:ENH_00056880"/>
<gene>
    <name evidence="2" type="ORF">ENH_00056880</name>
</gene>
<dbReference type="InterPro" id="IPR036291">
    <property type="entry name" value="NAD(P)-bd_dom_sf"/>
</dbReference>
<dbReference type="SUPFAM" id="SSF51735">
    <property type="entry name" value="NAD(P)-binding Rossmann-fold domains"/>
    <property type="match status" value="1"/>
</dbReference>
<evidence type="ECO:0000313" key="3">
    <source>
        <dbReference type="Proteomes" id="UP000030754"/>
    </source>
</evidence>
<reference evidence="2" key="2">
    <citation type="submission" date="2013-10" db="EMBL/GenBank/DDBJ databases">
        <authorList>
            <person name="Aslett M."/>
        </authorList>
    </citation>
    <scope>NUCLEOTIDE SEQUENCE [LARGE SCALE GENOMIC DNA]</scope>
    <source>
        <strain evidence="2">Houghton</strain>
    </source>
</reference>
<dbReference type="Gene3D" id="3.40.50.720">
    <property type="entry name" value="NAD(P)-binding Rossmann-like Domain"/>
    <property type="match status" value="1"/>
</dbReference>
<dbReference type="InterPro" id="IPR006115">
    <property type="entry name" value="6PGDH_NADP-bd"/>
</dbReference>